<accession>A0A9P0LDK8</accession>
<evidence type="ECO:0000313" key="1">
    <source>
        <dbReference type="EMBL" id="CAH1989179.1"/>
    </source>
</evidence>
<organism evidence="1 2">
    <name type="scientific">Acanthoscelides obtectus</name>
    <name type="common">Bean weevil</name>
    <name type="synonym">Bruchus obtectus</name>
    <dbReference type="NCBI Taxonomy" id="200917"/>
    <lineage>
        <taxon>Eukaryota</taxon>
        <taxon>Metazoa</taxon>
        <taxon>Ecdysozoa</taxon>
        <taxon>Arthropoda</taxon>
        <taxon>Hexapoda</taxon>
        <taxon>Insecta</taxon>
        <taxon>Pterygota</taxon>
        <taxon>Neoptera</taxon>
        <taxon>Endopterygota</taxon>
        <taxon>Coleoptera</taxon>
        <taxon>Polyphaga</taxon>
        <taxon>Cucujiformia</taxon>
        <taxon>Chrysomeloidea</taxon>
        <taxon>Chrysomelidae</taxon>
        <taxon>Bruchinae</taxon>
        <taxon>Bruchini</taxon>
        <taxon>Acanthoscelides</taxon>
    </lineage>
</organism>
<dbReference type="OrthoDB" id="6618525at2759"/>
<dbReference type="Proteomes" id="UP001152888">
    <property type="component" value="Unassembled WGS sequence"/>
</dbReference>
<protein>
    <submittedName>
        <fullName evidence="1">Uncharacterized protein</fullName>
    </submittedName>
</protein>
<dbReference type="EMBL" id="CAKOFQ010007058">
    <property type="protein sequence ID" value="CAH1989179.1"/>
    <property type="molecule type" value="Genomic_DNA"/>
</dbReference>
<evidence type="ECO:0000313" key="2">
    <source>
        <dbReference type="Proteomes" id="UP001152888"/>
    </source>
</evidence>
<reference evidence="1" key="1">
    <citation type="submission" date="2022-03" db="EMBL/GenBank/DDBJ databases">
        <authorList>
            <person name="Sayadi A."/>
        </authorList>
    </citation>
    <scope>NUCLEOTIDE SEQUENCE</scope>
</reference>
<keyword evidence="2" id="KW-1185">Reference proteome</keyword>
<dbReference type="AlphaFoldDB" id="A0A9P0LDK8"/>
<name>A0A9P0LDK8_ACAOB</name>
<proteinExistence type="predicted"/>
<comment type="caution">
    <text evidence="1">The sequence shown here is derived from an EMBL/GenBank/DDBJ whole genome shotgun (WGS) entry which is preliminary data.</text>
</comment>
<gene>
    <name evidence="1" type="ORF">ACAOBT_LOCUS18872</name>
</gene>
<sequence>MRLAISVEERLAITLRFLASGDSYRSLSYLFRVPQQTISKIIPECWDAIYRCLKPDYMEVPSSEDC</sequence>